<proteinExistence type="predicted"/>
<dbReference type="AlphaFoldDB" id="A0A8D8ZWR5"/>
<reference evidence="2" key="1">
    <citation type="submission" date="2021-05" db="EMBL/GenBank/DDBJ databases">
        <authorList>
            <person name="Alioto T."/>
            <person name="Alioto T."/>
            <person name="Gomez Garrido J."/>
        </authorList>
    </citation>
    <scope>NUCLEOTIDE SEQUENCE</scope>
</reference>
<evidence type="ECO:0000313" key="2">
    <source>
        <dbReference type="EMBL" id="CAG6755393.1"/>
    </source>
</evidence>
<feature type="region of interest" description="Disordered" evidence="1">
    <location>
        <begin position="237"/>
        <end position="266"/>
    </location>
</feature>
<evidence type="ECO:0000256" key="1">
    <source>
        <dbReference type="SAM" id="MobiDB-lite"/>
    </source>
</evidence>
<sequence>MSFICLCKDILKKSDKLKVDFRNLLMEYRATPIPRLNASPSEILMGRLIRTKIPISKANLQPIENLGNFHNSIQNKLKSSQQSDKHYYNKGTKSEKEFEVGNNILLRENNKWVSAQIHSQTPYPRSYNVLRQDGSTVRRNSTVIKRTVIPFKESGQNNFDEILENKIRNKNTNNIDLVLENNVNQENTVLYIENSTEEPHPHISNNNQSNHIEINETLAEEQSFDETVLDVAMLEGSESESENGEGFHSAVGTPLKSGHHDHDHDYLKRTKSGRIVVKPLKLNL</sequence>
<dbReference type="PANTHER" id="PTHR33244:SF3">
    <property type="entry name" value="PEPTIDASE A2 DOMAIN-CONTAINING PROTEIN"/>
    <property type="match status" value="1"/>
</dbReference>
<name>A0A8D8ZWR5_9HEMI</name>
<organism evidence="2">
    <name type="scientific">Cacopsylla melanoneura</name>
    <dbReference type="NCBI Taxonomy" id="428564"/>
    <lineage>
        <taxon>Eukaryota</taxon>
        <taxon>Metazoa</taxon>
        <taxon>Ecdysozoa</taxon>
        <taxon>Arthropoda</taxon>
        <taxon>Hexapoda</taxon>
        <taxon>Insecta</taxon>
        <taxon>Pterygota</taxon>
        <taxon>Neoptera</taxon>
        <taxon>Paraneoptera</taxon>
        <taxon>Hemiptera</taxon>
        <taxon>Sternorrhyncha</taxon>
        <taxon>Psylloidea</taxon>
        <taxon>Psyllidae</taxon>
        <taxon>Psyllinae</taxon>
        <taxon>Cacopsylla</taxon>
    </lineage>
</organism>
<accession>A0A8D8ZWR5</accession>
<protein>
    <submittedName>
        <fullName evidence="2">Uncharacterized protein</fullName>
    </submittedName>
</protein>
<dbReference type="EMBL" id="HBUF01541908">
    <property type="protein sequence ID" value="CAG6755393.1"/>
    <property type="molecule type" value="Transcribed_RNA"/>
</dbReference>
<dbReference type="PANTHER" id="PTHR33244">
    <property type="entry name" value="INTEGRASE CATALYTIC DOMAIN-CONTAINING PROTEIN-RELATED"/>
    <property type="match status" value="1"/>
</dbReference>